<gene>
    <name evidence="9" type="ordered locus">Vdis_2465</name>
</gene>
<dbReference type="OrthoDB" id="30963at2157"/>
<dbReference type="InterPro" id="IPR006171">
    <property type="entry name" value="TOPRIM_dom"/>
</dbReference>
<dbReference type="CDD" id="cd03362">
    <property type="entry name" value="TOPRIM_TopoIA_TopoIII"/>
    <property type="match status" value="1"/>
</dbReference>
<comment type="catalytic activity">
    <reaction evidence="1">
        <text>ATP-independent breakage of single-stranded DNA, followed by passage and rejoining.</text>
        <dbReference type="EC" id="5.6.2.1"/>
    </reaction>
</comment>
<dbReference type="FunFam" id="1.10.290.10:FF:000001">
    <property type="entry name" value="DNA topoisomerase"/>
    <property type="match status" value="1"/>
</dbReference>
<dbReference type="InterPro" id="IPR013826">
    <property type="entry name" value="Topo_IA_cen_sub3"/>
</dbReference>
<evidence type="ECO:0000259" key="8">
    <source>
        <dbReference type="PROSITE" id="PS52039"/>
    </source>
</evidence>
<dbReference type="EC" id="5.6.2.1" evidence="3"/>
<sequence length="618" mass="69788">MIIDSLVVAEKDSVAKAIAKYLAQGSISVKKVYGVKSYWFTRGGRQWVSIGLKGHMMDVDFPEELNKWHSVEPSKLFDAEPILVIREDTISYVRALSRLGASASVVYLALDADSEGEAIAYEAMLVIRNANPRAVFKRVLFSAVTKSDIIEAFNSPTSLNPGLAKRVFTRMILDLTLGAVFTRALTLSVEKTDKNALARGSFLSYGPCQTPVLNLVVQRALERENFKPEKYYTLHIIVNVNGVRVTLNHDGTFKDKQEAERVLSLVRGKARAMVIIANYKEDFIEPPVPLDTIELERRASRFLNIRPKAALDIAEELYRHGYISYPRTETTIYPPTLSLRQILLELTHGEHGDYAKTLLGMSIKPTHGDSNDGAHPPIYPTRGVTRQEILRYFKNEKYWKIYDLVVRHFLATLSPPARVERQKIVVEISGHRFSVDGLKIIDKGYLTIYPFESPSEKVLPRVRVSDELSIVKAWIEERETEPPPYLSESELLRLMKKYGIGTDATMQDHIHTNVIRGYFKIRNKQCIPTPLGKAVISVLSKTGNELIDPLFRSRMEKALMEITSGSLKPDDVLFTFKNEARKIYEKFINRQREVAMELIKALKDSLSKGNKGAGGKAS</sequence>
<dbReference type="HOGENOM" id="CLU_002929_1_4_2"/>
<dbReference type="eggNOG" id="arCOG01527">
    <property type="taxonomic scope" value="Archaea"/>
</dbReference>
<dbReference type="Gene3D" id="2.70.20.10">
    <property type="entry name" value="Topoisomerase I, domain 3"/>
    <property type="match status" value="1"/>
</dbReference>
<dbReference type="CDD" id="cd00186">
    <property type="entry name" value="TOP1Ac"/>
    <property type="match status" value="1"/>
</dbReference>
<evidence type="ECO:0000256" key="2">
    <source>
        <dbReference type="ARBA" id="ARBA00009446"/>
    </source>
</evidence>
<proteinExistence type="inferred from homology"/>
<dbReference type="InterPro" id="IPR013825">
    <property type="entry name" value="Topo_IA_cen_sub2"/>
</dbReference>
<dbReference type="PROSITE" id="PS50880">
    <property type="entry name" value="TOPRIM"/>
    <property type="match status" value="1"/>
</dbReference>
<dbReference type="InterPro" id="IPR003602">
    <property type="entry name" value="Topo_IA_DNA-bd_dom"/>
</dbReference>
<dbReference type="InterPro" id="IPR034144">
    <property type="entry name" value="TOPRIM_TopoIII"/>
</dbReference>
<dbReference type="InterPro" id="IPR000380">
    <property type="entry name" value="Topo_IA"/>
</dbReference>
<dbReference type="SMART" id="SM00436">
    <property type="entry name" value="TOP1Bc"/>
    <property type="match status" value="1"/>
</dbReference>
<dbReference type="Pfam" id="PF01751">
    <property type="entry name" value="Toprim"/>
    <property type="match status" value="1"/>
</dbReference>
<reference evidence="9 10" key="1">
    <citation type="journal article" date="2010" name="Stand. Genomic Sci.">
        <title>Complete genome sequence of Vulcanisaeta distributa type strain (IC-017).</title>
        <authorList>
            <person name="Mavromatis K."/>
            <person name="Sikorski J."/>
            <person name="Pabst E."/>
            <person name="Teshima H."/>
            <person name="Lapidus A."/>
            <person name="Lucas S."/>
            <person name="Nolan M."/>
            <person name="Glavina Del Rio T."/>
            <person name="Cheng J.F."/>
            <person name="Bruce D."/>
            <person name="Goodwin L."/>
            <person name="Pitluck S."/>
            <person name="Liolios K."/>
            <person name="Ivanova N."/>
            <person name="Mikhailova N."/>
            <person name="Pati A."/>
            <person name="Chen A."/>
            <person name="Palaniappan K."/>
            <person name="Land M."/>
            <person name="Hauser L."/>
            <person name="Chang Y.J."/>
            <person name="Jeffries C.D."/>
            <person name="Rohde M."/>
            <person name="Spring S."/>
            <person name="Goker M."/>
            <person name="Wirth R."/>
            <person name="Woyke T."/>
            <person name="Bristow J."/>
            <person name="Eisen J.A."/>
            <person name="Markowitz V."/>
            <person name="Hugenholtz P."/>
            <person name="Klenk H.P."/>
            <person name="Kyrpides N.C."/>
        </authorList>
    </citation>
    <scope>NUCLEOTIDE SEQUENCE [LARGE SCALE GENOMIC DNA]</scope>
    <source>
        <strain evidence="10">DSM 14429 / JCM 11212 / NBRC 100878 / IC-017</strain>
    </source>
</reference>
<keyword evidence="10" id="KW-1185">Reference proteome</keyword>
<protein>
    <recommendedName>
        <fullName evidence="3">DNA topoisomerase</fullName>
        <ecNumber evidence="3">5.6.2.1</ecNumber>
    </recommendedName>
</protein>
<dbReference type="Gene3D" id="3.40.50.140">
    <property type="match status" value="1"/>
</dbReference>
<dbReference type="InterPro" id="IPR013497">
    <property type="entry name" value="Topo_IA_cen"/>
</dbReference>
<dbReference type="GO" id="GO:0006281">
    <property type="term" value="P:DNA repair"/>
    <property type="evidence" value="ECO:0007669"/>
    <property type="project" value="TreeGrafter"/>
</dbReference>
<keyword evidence="6 9" id="KW-0413">Isomerase</keyword>
<dbReference type="GO" id="GO:0006265">
    <property type="term" value="P:DNA topological change"/>
    <property type="evidence" value="ECO:0007669"/>
    <property type="project" value="InterPro"/>
</dbReference>
<name>E1QRL6_VULDI</name>
<evidence type="ECO:0000313" key="9">
    <source>
        <dbReference type="EMBL" id="ADN51830.1"/>
    </source>
</evidence>
<dbReference type="PANTHER" id="PTHR11390">
    <property type="entry name" value="PROKARYOTIC DNA TOPOISOMERASE"/>
    <property type="match status" value="1"/>
</dbReference>
<feature type="domain" description="Topo IA-type catalytic" evidence="8">
    <location>
        <begin position="160"/>
        <end position="584"/>
    </location>
</feature>
<dbReference type="Proteomes" id="UP000006681">
    <property type="component" value="Chromosome"/>
</dbReference>
<dbReference type="InterPro" id="IPR003601">
    <property type="entry name" value="Topo_IA_2"/>
</dbReference>
<dbReference type="EMBL" id="CP002100">
    <property type="protein sequence ID" value="ADN51830.1"/>
    <property type="molecule type" value="Genomic_DNA"/>
</dbReference>
<dbReference type="KEGG" id="vdi:Vdis_2465"/>
<evidence type="ECO:0000259" key="7">
    <source>
        <dbReference type="PROSITE" id="PS50880"/>
    </source>
</evidence>
<dbReference type="STRING" id="572478.Vdis_2465"/>
<dbReference type="Gene3D" id="1.10.460.10">
    <property type="entry name" value="Topoisomerase I, domain 2"/>
    <property type="match status" value="1"/>
</dbReference>
<keyword evidence="4" id="KW-0799">Topoisomerase</keyword>
<evidence type="ECO:0000256" key="1">
    <source>
        <dbReference type="ARBA" id="ARBA00000213"/>
    </source>
</evidence>
<dbReference type="AlphaFoldDB" id="E1QRL6"/>
<dbReference type="InterPro" id="IPR013824">
    <property type="entry name" value="Topo_IA_cen_sub1"/>
</dbReference>
<keyword evidence="5" id="KW-0238">DNA-binding</keyword>
<dbReference type="PRINTS" id="PR00417">
    <property type="entry name" value="PRTPISMRASEI"/>
</dbReference>
<accession>E1QRL6</accession>
<evidence type="ECO:0000256" key="5">
    <source>
        <dbReference type="ARBA" id="ARBA00023125"/>
    </source>
</evidence>
<dbReference type="SMART" id="SM00493">
    <property type="entry name" value="TOPRIM"/>
    <property type="match status" value="1"/>
</dbReference>
<evidence type="ECO:0000256" key="6">
    <source>
        <dbReference type="ARBA" id="ARBA00023235"/>
    </source>
</evidence>
<dbReference type="GO" id="GO:0003917">
    <property type="term" value="F:DNA topoisomerase type I (single strand cut, ATP-independent) activity"/>
    <property type="evidence" value="ECO:0007669"/>
    <property type="project" value="UniProtKB-EC"/>
</dbReference>
<dbReference type="PROSITE" id="PS52039">
    <property type="entry name" value="TOPO_IA_2"/>
    <property type="match status" value="1"/>
</dbReference>
<dbReference type="SMART" id="SM00437">
    <property type="entry name" value="TOP1Ac"/>
    <property type="match status" value="1"/>
</dbReference>
<evidence type="ECO:0000256" key="3">
    <source>
        <dbReference type="ARBA" id="ARBA00012891"/>
    </source>
</evidence>
<dbReference type="Pfam" id="PF01131">
    <property type="entry name" value="Topoisom_bac"/>
    <property type="match status" value="1"/>
</dbReference>
<dbReference type="Gene3D" id="1.10.290.10">
    <property type="entry name" value="Topoisomerase I, domain 4"/>
    <property type="match status" value="1"/>
</dbReference>
<comment type="similarity">
    <text evidence="2">Belongs to the type IA topoisomerase family.</text>
</comment>
<dbReference type="RefSeq" id="WP_013337555.1">
    <property type="nucleotide sequence ID" value="NC_014537.1"/>
</dbReference>
<organism evidence="9 10">
    <name type="scientific">Vulcanisaeta distributa (strain DSM 14429 / JCM 11212 / NBRC 100878 / IC-017)</name>
    <dbReference type="NCBI Taxonomy" id="572478"/>
    <lineage>
        <taxon>Archaea</taxon>
        <taxon>Thermoproteota</taxon>
        <taxon>Thermoprotei</taxon>
        <taxon>Thermoproteales</taxon>
        <taxon>Thermoproteaceae</taxon>
        <taxon>Vulcanisaeta</taxon>
    </lineage>
</organism>
<dbReference type="GO" id="GO:0006310">
    <property type="term" value="P:DNA recombination"/>
    <property type="evidence" value="ECO:0007669"/>
    <property type="project" value="TreeGrafter"/>
</dbReference>
<reference evidence="10" key="2">
    <citation type="journal article" date="2010" name="Stand. Genomic Sci.">
        <title>Complete genome sequence of Vulcanisaeta distributa type strain (IC-017T).</title>
        <authorList>
            <person name="Mavromatis K."/>
            <person name="Sikorski J."/>
            <person name="Pabst E."/>
            <person name="Teshima H."/>
            <person name="Lapidus A."/>
            <person name="Lucas S."/>
            <person name="Nolan M."/>
            <person name="Glavina Del Rio T."/>
            <person name="Cheng J."/>
            <person name="Bruce D."/>
            <person name="Goodwin L."/>
            <person name="Pitluck S."/>
            <person name="Liolios K."/>
            <person name="Ivanova N."/>
            <person name="Mikhailova N."/>
            <person name="Pati A."/>
            <person name="Chen A."/>
            <person name="Palaniappan K."/>
            <person name="Land M."/>
            <person name="Hauser L."/>
            <person name="Chang Y."/>
            <person name="Jeffries C."/>
            <person name="Rohde M."/>
            <person name="Spring S."/>
            <person name="Goker M."/>
            <person name="Wirth R."/>
            <person name="Woyke T."/>
            <person name="Bristow J."/>
            <person name="Eisen J."/>
            <person name="Markowitz V."/>
            <person name="Hugenholtz P."/>
            <person name="Klenk H."/>
            <person name="Kyrpides N."/>
        </authorList>
    </citation>
    <scope>NUCLEOTIDE SEQUENCE [LARGE SCALE GENOMIC DNA]</scope>
    <source>
        <strain evidence="10">DSM 14429 / JCM 11212 / NBRC 100878 / IC-017</strain>
    </source>
</reference>
<evidence type="ECO:0000313" key="10">
    <source>
        <dbReference type="Proteomes" id="UP000006681"/>
    </source>
</evidence>
<dbReference type="GeneID" id="9753425"/>
<dbReference type="SUPFAM" id="SSF56712">
    <property type="entry name" value="Prokaryotic type I DNA topoisomerase"/>
    <property type="match status" value="1"/>
</dbReference>
<dbReference type="PANTHER" id="PTHR11390:SF21">
    <property type="entry name" value="DNA TOPOISOMERASE 3-ALPHA"/>
    <property type="match status" value="1"/>
</dbReference>
<dbReference type="GO" id="GO:0003677">
    <property type="term" value="F:DNA binding"/>
    <property type="evidence" value="ECO:0007669"/>
    <property type="project" value="UniProtKB-KW"/>
</dbReference>
<feature type="domain" description="Toprim" evidence="7">
    <location>
        <begin position="4"/>
        <end position="144"/>
    </location>
</feature>
<evidence type="ECO:0000256" key="4">
    <source>
        <dbReference type="ARBA" id="ARBA00023029"/>
    </source>
</evidence>
<dbReference type="InterPro" id="IPR023405">
    <property type="entry name" value="Topo_IA_core_domain"/>
</dbReference>